<gene>
    <name evidence="1" type="primary">Y2R2</name>
</gene>
<dbReference type="AlphaFoldDB" id="V5GUC2"/>
<evidence type="ECO:0000313" key="1">
    <source>
        <dbReference type="EMBL" id="JAB67769.1"/>
    </source>
</evidence>
<protein>
    <submittedName>
        <fullName evidence="1">Retrotransposable element</fullName>
    </submittedName>
</protein>
<reference evidence="1" key="1">
    <citation type="submission" date="2013-07" db="EMBL/GenBank/DDBJ databases">
        <title>Midgut Transcriptome Profiling of Anoplphora glabripennis, a Lignocellulose Degrading, Wood-Boring Cerambycid.</title>
        <authorList>
            <person name="Scully E.D."/>
            <person name="Hoover K."/>
            <person name="Carlson J.E."/>
            <person name="Tien M."/>
            <person name="Geib S.M."/>
        </authorList>
    </citation>
    <scope>NUCLEOTIDE SEQUENCE</scope>
</reference>
<dbReference type="EMBL" id="GALX01000697">
    <property type="protein sequence ID" value="JAB67769.1"/>
    <property type="molecule type" value="Transcribed_RNA"/>
</dbReference>
<feature type="non-terminal residue" evidence="1">
    <location>
        <position position="1"/>
    </location>
</feature>
<name>V5GUC2_ANOGL</name>
<proteinExistence type="predicted"/>
<feature type="non-terminal residue" evidence="1">
    <location>
        <position position="113"/>
    </location>
</feature>
<accession>V5GUC2</accession>
<sequence>ADWMTRHFLELAAEKTEVVFLTGMRRARGLNFNLAGKEITLKKDVKYLGLVIDSGQTFGAHVRKVCEKADNTAAALAKLMPNIGGPGQKKRMVMAGVVDNIILYAASVWAGAM</sequence>
<organism evidence="1">
    <name type="scientific">Anoplophora glabripennis</name>
    <name type="common">Asian longhorn beetle</name>
    <name type="synonym">Anoplophora nobilis</name>
    <dbReference type="NCBI Taxonomy" id="217634"/>
    <lineage>
        <taxon>Eukaryota</taxon>
        <taxon>Metazoa</taxon>
        <taxon>Ecdysozoa</taxon>
        <taxon>Arthropoda</taxon>
        <taxon>Hexapoda</taxon>
        <taxon>Insecta</taxon>
        <taxon>Pterygota</taxon>
        <taxon>Neoptera</taxon>
        <taxon>Endopterygota</taxon>
        <taxon>Coleoptera</taxon>
        <taxon>Polyphaga</taxon>
        <taxon>Cucujiformia</taxon>
        <taxon>Chrysomeloidea</taxon>
        <taxon>Cerambycidae</taxon>
        <taxon>Lamiinae</taxon>
        <taxon>Lamiini</taxon>
        <taxon>Anoplophora</taxon>
    </lineage>
</organism>